<feature type="domain" description="HTH lacI-type" evidence="4">
    <location>
        <begin position="2"/>
        <end position="56"/>
    </location>
</feature>
<dbReference type="PROSITE" id="PS00356">
    <property type="entry name" value="HTH_LACI_1"/>
    <property type="match status" value="1"/>
</dbReference>
<dbReference type="InterPro" id="IPR000843">
    <property type="entry name" value="HTH_LacI"/>
</dbReference>
<dbReference type="EMBL" id="PRDL01000001">
    <property type="protein sequence ID" value="MBE8718508.1"/>
    <property type="molecule type" value="Genomic_DNA"/>
</dbReference>
<reference evidence="5" key="1">
    <citation type="submission" date="2018-07" db="EMBL/GenBank/DDBJ databases">
        <title>Genome assembly of strain Ka43.</title>
        <authorList>
            <person name="Kukolya J."/>
            <person name="Nagy I."/>
            <person name="Horvath B."/>
            <person name="Toth A."/>
        </authorList>
    </citation>
    <scope>NUCLEOTIDE SEQUENCE</scope>
    <source>
        <strain evidence="5">KB43</strain>
    </source>
</reference>
<dbReference type="CDD" id="cd06270">
    <property type="entry name" value="PBP1_GalS-like"/>
    <property type="match status" value="1"/>
</dbReference>
<evidence type="ECO:0000256" key="1">
    <source>
        <dbReference type="ARBA" id="ARBA00023015"/>
    </source>
</evidence>
<dbReference type="SMART" id="SM00354">
    <property type="entry name" value="HTH_LACI"/>
    <property type="match status" value="1"/>
</dbReference>
<dbReference type="Gene3D" id="3.40.50.2300">
    <property type="match status" value="2"/>
</dbReference>
<organism evidence="5 6">
    <name type="scientific">Cellvibrio polysaccharolyticus</name>
    <dbReference type="NCBI Taxonomy" id="2082724"/>
    <lineage>
        <taxon>Bacteria</taxon>
        <taxon>Pseudomonadati</taxon>
        <taxon>Pseudomonadota</taxon>
        <taxon>Gammaproteobacteria</taxon>
        <taxon>Cellvibrionales</taxon>
        <taxon>Cellvibrionaceae</taxon>
        <taxon>Cellvibrio</taxon>
    </lineage>
</organism>
<dbReference type="PANTHER" id="PTHR30146:SF109">
    <property type="entry name" value="HTH-TYPE TRANSCRIPTIONAL REGULATOR GALS"/>
    <property type="match status" value="1"/>
</dbReference>
<dbReference type="CDD" id="cd01392">
    <property type="entry name" value="HTH_LacI"/>
    <property type="match status" value="1"/>
</dbReference>
<dbReference type="InterPro" id="IPR046335">
    <property type="entry name" value="LacI/GalR-like_sensor"/>
</dbReference>
<protein>
    <submittedName>
        <fullName evidence="5">LacI family DNA-binding transcriptional regulator</fullName>
    </submittedName>
</protein>
<dbReference type="GO" id="GO:0000976">
    <property type="term" value="F:transcription cis-regulatory region binding"/>
    <property type="evidence" value="ECO:0007669"/>
    <property type="project" value="TreeGrafter"/>
</dbReference>
<dbReference type="Gene3D" id="1.10.260.40">
    <property type="entry name" value="lambda repressor-like DNA-binding domains"/>
    <property type="match status" value="1"/>
</dbReference>
<dbReference type="InterPro" id="IPR010982">
    <property type="entry name" value="Lambda_DNA-bd_dom_sf"/>
</dbReference>
<dbReference type="SUPFAM" id="SSF47413">
    <property type="entry name" value="lambda repressor-like DNA-binding domains"/>
    <property type="match status" value="1"/>
</dbReference>
<sequence length="336" mass="36337">MVTIKDVARVAGVSTATVSRVVHNGGQVGEACRHRVKKVIEELGYRPNVNARALVNNSSNTIGVVTPKLSMTFFGCLASGAEKAARKKGLKLLMSNSLYETKTELDAIESLREHSCNAIILHSEYSDEKTIKKLAENIPGLVLINRYIPALASRCVWLDNLSGGRQVAEYLISRGHTSFAVVTSVYRNHDPQLRLKGVVEVLDAAGLKLDPANVVESTANMEGGAEAVSRLLASGAKFTALIAYNDLMAIGAMNALQDAGLRVPDDVSVVGFDDLYISKACRPHLTTMAYPIEEMAEYAANLAITLSKTPQEPISNTHLFLPTLVERDSVRDISKS</sequence>
<keyword evidence="6" id="KW-1185">Reference proteome</keyword>
<evidence type="ECO:0000256" key="3">
    <source>
        <dbReference type="ARBA" id="ARBA00023163"/>
    </source>
</evidence>
<dbReference type="SUPFAM" id="SSF53822">
    <property type="entry name" value="Periplasmic binding protein-like I"/>
    <property type="match status" value="1"/>
</dbReference>
<evidence type="ECO:0000256" key="2">
    <source>
        <dbReference type="ARBA" id="ARBA00023125"/>
    </source>
</evidence>
<dbReference type="Proteomes" id="UP000652567">
    <property type="component" value="Unassembled WGS sequence"/>
</dbReference>
<dbReference type="InterPro" id="IPR028082">
    <property type="entry name" value="Peripla_BP_I"/>
</dbReference>
<keyword evidence="1" id="KW-0805">Transcription regulation</keyword>
<accession>A0A928V4A5</accession>
<dbReference type="Pfam" id="PF00356">
    <property type="entry name" value="LacI"/>
    <property type="match status" value="1"/>
</dbReference>
<dbReference type="PRINTS" id="PR00036">
    <property type="entry name" value="HTHLACI"/>
</dbReference>
<name>A0A928V4A5_9GAMM</name>
<evidence type="ECO:0000259" key="4">
    <source>
        <dbReference type="PROSITE" id="PS50932"/>
    </source>
</evidence>
<keyword evidence="3" id="KW-0804">Transcription</keyword>
<dbReference type="AlphaFoldDB" id="A0A928V4A5"/>
<dbReference type="RefSeq" id="WP_193911133.1">
    <property type="nucleotide sequence ID" value="NZ_PRDL01000001.1"/>
</dbReference>
<dbReference type="GO" id="GO:0003700">
    <property type="term" value="F:DNA-binding transcription factor activity"/>
    <property type="evidence" value="ECO:0007669"/>
    <property type="project" value="TreeGrafter"/>
</dbReference>
<comment type="caution">
    <text evidence="5">The sequence shown here is derived from an EMBL/GenBank/DDBJ whole genome shotgun (WGS) entry which is preliminary data.</text>
</comment>
<dbReference type="Pfam" id="PF13377">
    <property type="entry name" value="Peripla_BP_3"/>
    <property type="match status" value="1"/>
</dbReference>
<keyword evidence="2 5" id="KW-0238">DNA-binding</keyword>
<evidence type="ECO:0000313" key="5">
    <source>
        <dbReference type="EMBL" id="MBE8718508.1"/>
    </source>
</evidence>
<dbReference type="PANTHER" id="PTHR30146">
    <property type="entry name" value="LACI-RELATED TRANSCRIPTIONAL REPRESSOR"/>
    <property type="match status" value="1"/>
</dbReference>
<proteinExistence type="predicted"/>
<dbReference type="PROSITE" id="PS50932">
    <property type="entry name" value="HTH_LACI_2"/>
    <property type="match status" value="1"/>
</dbReference>
<gene>
    <name evidence="5" type="ORF">C4F51_15085</name>
</gene>
<evidence type="ECO:0000313" key="6">
    <source>
        <dbReference type="Proteomes" id="UP000652567"/>
    </source>
</evidence>